<evidence type="ECO:0000256" key="1">
    <source>
        <dbReference type="SAM" id="MobiDB-lite"/>
    </source>
</evidence>
<feature type="compositionally biased region" description="Polar residues" evidence="1">
    <location>
        <begin position="124"/>
        <end position="141"/>
    </location>
</feature>
<keyword evidence="3" id="KW-1185">Reference proteome</keyword>
<reference evidence="2 3" key="1">
    <citation type="submission" date="2014-06" db="EMBL/GenBank/DDBJ databases">
        <authorList>
            <consortium name="DOE Joint Genome Institute"/>
            <person name="Kuo A."/>
            <person name="Kohler A."/>
            <person name="Nagy L.G."/>
            <person name="Floudas D."/>
            <person name="Copeland A."/>
            <person name="Barry K.W."/>
            <person name="Cichocki N."/>
            <person name="Veneault-Fourrey C."/>
            <person name="LaButti K."/>
            <person name="Lindquist E.A."/>
            <person name="Lipzen A."/>
            <person name="Lundell T."/>
            <person name="Morin E."/>
            <person name="Murat C."/>
            <person name="Sun H."/>
            <person name="Tunlid A."/>
            <person name="Henrissat B."/>
            <person name="Grigoriev I.V."/>
            <person name="Hibbett D.S."/>
            <person name="Martin F."/>
            <person name="Nordberg H.P."/>
            <person name="Cantor M.N."/>
            <person name="Hua S.X."/>
        </authorList>
    </citation>
    <scope>NUCLEOTIDE SEQUENCE [LARGE SCALE GENOMIC DNA]</scope>
    <source>
        <strain evidence="2 3">ATCC 200175</strain>
    </source>
</reference>
<organism evidence="2 3">
    <name type="scientific">Paxillus involutus ATCC 200175</name>
    <dbReference type="NCBI Taxonomy" id="664439"/>
    <lineage>
        <taxon>Eukaryota</taxon>
        <taxon>Fungi</taxon>
        <taxon>Dikarya</taxon>
        <taxon>Basidiomycota</taxon>
        <taxon>Agaricomycotina</taxon>
        <taxon>Agaricomycetes</taxon>
        <taxon>Agaricomycetidae</taxon>
        <taxon>Boletales</taxon>
        <taxon>Paxilineae</taxon>
        <taxon>Paxillaceae</taxon>
        <taxon>Paxillus</taxon>
    </lineage>
</organism>
<protein>
    <submittedName>
        <fullName evidence="2">Unplaced genomic scaffold PAXINscaffold_189, whole genome shotgun sequence</fullName>
    </submittedName>
</protein>
<dbReference type="OrthoDB" id="2679276at2759"/>
<name>A0A0C9TPE9_PAXIN</name>
<accession>A0A0C9TPE9</accession>
<dbReference type="Proteomes" id="UP000053647">
    <property type="component" value="Unassembled WGS sequence"/>
</dbReference>
<sequence>MPVIISDDKAPVTVNARPRCPITLSSKLTDTNNYATPELTSHRTKAGTKRAASNASPPSVDENSESEHADDERGGKKATERTVKQLWRAHEGPTTNQKNSKDDVAGASCPSAAPSATYDDMNDPVTTTACPGAASNVSSRAASIATVPDDEDDSAVNYGPVPGHEAQRLPTNIYPTFYTDRPWPRPGPSQARPRPGQARPSLIITTMYLSEA</sequence>
<dbReference type="AlphaFoldDB" id="A0A0C9TPE9"/>
<dbReference type="HOGENOM" id="CLU_116837_0_0_1"/>
<feature type="compositionally biased region" description="Polar residues" evidence="1">
    <location>
        <begin position="24"/>
        <end position="39"/>
    </location>
</feature>
<feature type="compositionally biased region" description="Basic and acidic residues" evidence="1">
    <location>
        <begin position="65"/>
        <end position="91"/>
    </location>
</feature>
<reference evidence="3" key="2">
    <citation type="submission" date="2015-01" db="EMBL/GenBank/DDBJ databases">
        <title>Evolutionary Origins and Diversification of the Mycorrhizal Mutualists.</title>
        <authorList>
            <consortium name="DOE Joint Genome Institute"/>
            <consortium name="Mycorrhizal Genomics Consortium"/>
            <person name="Kohler A."/>
            <person name="Kuo A."/>
            <person name="Nagy L.G."/>
            <person name="Floudas D."/>
            <person name="Copeland A."/>
            <person name="Barry K.W."/>
            <person name="Cichocki N."/>
            <person name="Veneault-Fourrey C."/>
            <person name="LaButti K."/>
            <person name="Lindquist E.A."/>
            <person name="Lipzen A."/>
            <person name="Lundell T."/>
            <person name="Morin E."/>
            <person name="Murat C."/>
            <person name="Riley R."/>
            <person name="Ohm R."/>
            <person name="Sun H."/>
            <person name="Tunlid A."/>
            <person name="Henrissat B."/>
            <person name="Grigoriev I.V."/>
            <person name="Hibbett D.S."/>
            <person name="Martin F."/>
        </authorList>
    </citation>
    <scope>NUCLEOTIDE SEQUENCE [LARGE SCALE GENOMIC DNA]</scope>
    <source>
        <strain evidence="3">ATCC 200175</strain>
    </source>
</reference>
<dbReference type="EMBL" id="KN819511">
    <property type="protein sequence ID" value="KIJ09066.1"/>
    <property type="molecule type" value="Genomic_DNA"/>
</dbReference>
<feature type="compositionally biased region" description="Polar residues" evidence="1">
    <location>
        <begin position="203"/>
        <end position="212"/>
    </location>
</feature>
<gene>
    <name evidence="2" type="ORF">PAXINDRAFT_17834</name>
</gene>
<evidence type="ECO:0000313" key="3">
    <source>
        <dbReference type="Proteomes" id="UP000053647"/>
    </source>
</evidence>
<proteinExistence type="predicted"/>
<evidence type="ECO:0000313" key="2">
    <source>
        <dbReference type="EMBL" id="KIJ09066.1"/>
    </source>
</evidence>
<feature type="compositionally biased region" description="Low complexity" evidence="1">
    <location>
        <begin position="105"/>
        <end position="116"/>
    </location>
</feature>
<feature type="region of interest" description="Disordered" evidence="1">
    <location>
        <begin position="24"/>
        <end position="212"/>
    </location>
</feature>